<evidence type="ECO:0000313" key="4">
    <source>
        <dbReference type="Proteomes" id="UP000252558"/>
    </source>
</evidence>
<dbReference type="InterPro" id="IPR036680">
    <property type="entry name" value="SPOR-like_sf"/>
</dbReference>
<dbReference type="InterPro" id="IPR049945">
    <property type="entry name" value="AAA_22"/>
</dbReference>
<proteinExistence type="predicted"/>
<sequence length="509" mass="55676">MCLQNVQHSEGELFVSQQQLHERLGFLVEFDSNIVLLKGSTGSGRSTTLLSYVTNHDTTTNHAFVQCQSDADVCHYRHQILTQLITNPLFDEADPLSDSLLRMLPDEPQRMLVVLDDCQFFSNEVWQEIAELIITFRRDGKHQLSVIGSIDSSANLSLAGLVGDGVVEVAMPPLPMEERRHFLSELLAAEPSMLLNNEAIERHLALAKSPAAVMALATKIKGGGVKKTAFPWQHAVLAGLVTALLIALLLWEFQPSPDDASPRVEPRPVTERLPDDEKLSDQAIGEEVVKAPSVPAENPILRADELLPAELTEPPVEIEAAPPSGQNVVIEIPDELLIEAEQQNLLPVSPSVSPISTEESDGDESGAEETDPATVIPEASLDVTPETDEKKFVALPVTQEDAEVRQRISAWPTAHYTLQLGVFSDEAVLARFYQRAEIALLKDDILEYIVTKKGLPRHVLILGNFATRAEATAYLQASSADLRALKPWTKSVAAVQADITEAQGAVRSE</sequence>
<feature type="domain" description="SPOR" evidence="2">
    <location>
        <begin position="410"/>
        <end position="491"/>
    </location>
</feature>
<dbReference type="SUPFAM" id="SSF52540">
    <property type="entry name" value="P-loop containing nucleoside triphosphate hydrolases"/>
    <property type="match status" value="1"/>
</dbReference>
<dbReference type="PANTHER" id="PTHR35894">
    <property type="entry name" value="GENERAL SECRETION PATHWAY PROTEIN A-RELATED"/>
    <property type="match status" value="1"/>
</dbReference>
<feature type="compositionally biased region" description="Low complexity" evidence="1">
    <location>
        <begin position="347"/>
        <end position="357"/>
    </location>
</feature>
<evidence type="ECO:0000256" key="1">
    <source>
        <dbReference type="SAM" id="MobiDB-lite"/>
    </source>
</evidence>
<dbReference type="PANTHER" id="PTHR35894:SF5">
    <property type="entry name" value="MU-LIKE PROPHAGE FLUMU DNA TRANSPOSITION PROTEIN B"/>
    <property type="match status" value="1"/>
</dbReference>
<evidence type="ECO:0000313" key="3">
    <source>
        <dbReference type="EMBL" id="RCU45075.1"/>
    </source>
</evidence>
<feature type="compositionally biased region" description="Acidic residues" evidence="1">
    <location>
        <begin position="358"/>
        <end position="371"/>
    </location>
</feature>
<dbReference type="InterPro" id="IPR027417">
    <property type="entry name" value="P-loop_NTPase"/>
</dbReference>
<dbReference type="GO" id="GO:0016887">
    <property type="term" value="F:ATP hydrolysis activity"/>
    <property type="evidence" value="ECO:0007669"/>
    <property type="project" value="InterPro"/>
</dbReference>
<organism evidence="3 4">
    <name type="scientific">Corallincola holothuriorum</name>
    <dbReference type="NCBI Taxonomy" id="2282215"/>
    <lineage>
        <taxon>Bacteria</taxon>
        <taxon>Pseudomonadati</taxon>
        <taxon>Pseudomonadota</taxon>
        <taxon>Gammaproteobacteria</taxon>
        <taxon>Alteromonadales</taxon>
        <taxon>Psychromonadaceae</taxon>
        <taxon>Corallincola</taxon>
    </lineage>
</organism>
<dbReference type="Pfam" id="PF13401">
    <property type="entry name" value="AAA_22"/>
    <property type="match status" value="1"/>
</dbReference>
<dbReference type="Pfam" id="PF05036">
    <property type="entry name" value="SPOR"/>
    <property type="match status" value="1"/>
</dbReference>
<dbReference type="Gene3D" id="3.30.70.1070">
    <property type="entry name" value="Sporulation related repeat"/>
    <property type="match status" value="1"/>
</dbReference>
<dbReference type="InterPro" id="IPR007730">
    <property type="entry name" value="SPOR-like_dom"/>
</dbReference>
<dbReference type="PROSITE" id="PS51724">
    <property type="entry name" value="SPOR"/>
    <property type="match status" value="1"/>
</dbReference>
<dbReference type="Proteomes" id="UP000252558">
    <property type="component" value="Unassembled WGS sequence"/>
</dbReference>
<dbReference type="EMBL" id="QPID01000012">
    <property type="protein sequence ID" value="RCU45075.1"/>
    <property type="molecule type" value="Genomic_DNA"/>
</dbReference>
<gene>
    <name evidence="3" type="ORF">DU002_16735</name>
</gene>
<feature type="compositionally biased region" description="Basic and acidic residues" evidence="1">
    <location>
        <begin position="260"/>
        <end position="276"/>
    </location>
</feature>
<comment type="caution">
    <text evidence="3">The sequence shown here is derived from an EMBL/GenBank/DDBJ whole genome shotgun (WGS) entry which is preliminary data.</text>
</comment>
<accession>A0A368N6D0</accession>
<feature type="region of interest" description="Disordered" evidence="1">
    <location>
        <begin position="347"/>
        <end position="374"/>
    </location>
</feature>
<dbReference type="InterPro" id="IPR052026">
    <property type="entry name" value="ExeA_AAA_ATPase_DNA-bind"/>
</dbReference>
<dbReference type="GO" id="GO:0042834">
    <property type="term" value="F:peptidoglycan binding"/>
    <property type="evidence" value="ECO:0007669"/>
    <property type="project" value="InterPro"/>
</dbReference>
<feature type="region of interest" description="Disordered" evidence="1">
    <location>
        <begin position="257"/>
        <end position="276"/>
    </location>
</feature>
<dbReference type="Gene3D" id="3.40.50.300">
    <property type="entry name" value="P-loop containing nucleotide triphosphate hydrolases"/>
    <property type="match status" value="1"/>
</dbReference>
<protein>
    <recommendedName>
        <fullName evidence="2">SPOR domain-containing protein</fullName>
    </recommendedName>
</protein>
<dbReference type="AlphaFoldDB" id="A0A368N6D0"/>
<keyword evidence="4" id="KW-1185">Reference proteome</keyword>
<evidence type="ECO:0000259" key="2">
    <source>
        <dbReference type="PROSITE" id="PS51724"/>
    </source>
</evidence>
<name>A0A368N6D0_9GAMM</name>
<reference evidence="3 4" key="1">
    <citation type="submission" date="2018-07" db="EMBL/GenBank/DDBJ databases">
        <title>Corallincola holothuriorum sp. nov., a new facultative anaerobe isolated from sea cucumber Apostichopus japonicus.</title>
        <authorList>
            <person name="Xia H."/>
        </authorList>
    </citation>
    <scope>NUCLEOTIDE SEQUENCE [LARGE SCALE GENOMIC DNA]</scope>
    <source>
        <strain evidence="3 4">C4</strain>
    </source>
</reference>